<gene>
    <name evidence="2" type="ORF">COHA_004341</name>
</gene>
<feature type="region of interest" description="Disordered" evidence="1">
    <location>
        <begin position="51"/>
        <end position="100"/>
    </location>
</feature>
<dbReference type="Proteomes" id="UP001205105">
    <property type="component" value="Unassembled WGS sequence"/>
</dbReference>
<evidence type="ECO:0000313" key="3">
    <source>
        <dbReference type="Proteomes" id="UP001205105"/>
    </source>
</evidence>
<comment type="caution">
    <text evidence="2">The sequence shown here is derived from an EMBL/GenBank/DDBJ whole genome shotgun (WGS) entry which is preliminary data.</text>
</comment>
<sequence>MQQRPVPAAGTPLLRREQQQQQFAAANQQVEQRLQEQERLLAAQQAELQRRINERARKSRRWISNAPTTPAPRQQQQQQQQAGGALDQPSGGSGADLLGSFARGGLQRKVSRFAELTNQLLRSQEDRGAGVSWGRRQESASAAEARDWQTWEEAERQLNVRRVRRPLAGNAGQKAAQTQPLPPQPQPMQPQPQQQQQAAPPPPAQAQWMQQGVQPAATQPWPGVWSLREAMKLQVLALCLLALAVYSEANGTYDHRRLSGYRKLSGYRRSLLSDDSEAALTGRQLTGYRKLLLSDSEALSGRQLTGYRKLSGYRRSLLSDSEALSGRQLTGYRRLSGYRKLSSVTNPLENGIPLARSLFTARAEAAAAVPLPTRHGRRLSGGYHSRRLSGY</sequence>
<accession>A0AAD5H5U7</accession>
<feature type="compositionally biased region" description="Pro residues" evidence="1">
    <location>
        <begin position="180"/>
        <end position="190"/>
    </location>
</feature>
<reference evidence="2" key="1">
    <citation type="submission" date="2020-11" db="EMBL/GenBank/DDBJ databases">
        <title>Chlorella ohadii genome sequencing and assembly.</title>
        <authorList>
            <person name="Murik O."/>
            <person name="Treves H."/>
            <person name="Kedem I."/>
            <person name="Shotland Y."/>
            <person name="Kaplan A."/>
        </authorList>
    </citation>
    <scope>NUCLEOTIDE SEQUENCE</scope>
    <source>
        <strain evidence="2">1</strain>
    </source>
</reference>
<keyword evidence="3" id="KW-1185">Reference proteome</keyword>
<name>A0AAD5H5U7_9CHLO</name>
<feature type="region of interest" description="Disordered" evidence="1">
    <location>
        <begin position="169"/>
        <end position="213"/>
    </location>
</feature>
<feature type="region of interest" description="Disordered" evidence="1">
    <location>
        <begin position="1"/>
        <end position="24"/>
    </location>
</feature>
<protein>
    <submittedName>
        <fullName evidence="2">Uncharacterized protein</fullName>
    </submittedName>
</protein>
<feature type="region of interest" description="Disordered" evidence="1">
    <location>
        <begin position="124"/>
        <end position="148"/>
    </location>
</feature>
<organism evidence="2 3">
    <name type="scientific">Chlorella ohadii</name>
    <dbReference type="NCBI Taxonomy" id="2649997"/>
    <lineage>
        <taxon>Eukaryota</taxon>
        <taxon>Viridiplantae</taxon>
        <taxon>Chlorophyta</taxon>
        <taxon>core chlorophytes</taxon>
        <taxon>Trebouxiophyceae</taxon>
        <taxon>Chlorellales</taxon>
        <taxon>Chlorellaceae</taxon>
        <taxon>Chlorella clade</taxon>
        <taxon>Chlorella</taxon>
    </lineage>
</organism>
<proteinExistence type="predicted"/>
<dbReference type="EMBL" id="JADXDR010000057">
    <property type="protein sequence ID" value="KAI7841998.1"/>
    <property type="molecule type" value="Genomic_DNA"/>
</dbReference>
<dbReference type="AlphaFoldDB" id="A0AAD5H5U7"/>
<evidence type="ECO:0000256" key="1">
    <source>
        <dbReference type="SAM" id="MobiDB-lite"/>
    </source>
</evidence>
<evidence type="ECO:0000313" key="2">
    <source>
        <dbReference type="EMBL" id="KAI7841998.1"/>
    </source>
</evidence>